<feature type="transmembrane region" description="Helical" evidence="10">
    <location>
        <begin position="112"/>
        <end position="132"/>
    </location>
</feature>
<dbReference type="Proteomes" id="UP000642107">
    <property type="component" value="Unassembled WGS sequence"/>
</dbReference>
<keyword evidence="3 8" id="KW-0813">Transport</keyword>
<dbReference type="PRINTS" id="PR00783">
    <property type="entry name" value="MINTRINSICP"/>
</dbReference>
<dbReference type="EMBL" id="JACZDF010000002">
    <property type="protein sequence ID" value="MBD9698903.1"/>
    <property type="molecule type" value="Genomic_DNA"/>
</dbReference>
<keyword evidence="6 10" id="KW-1133">Transmembrane helix</keyword>
<keyword evidence="12" id="KW-1185">Reference proteome</keyword>
<comment type="subcellular location">
    <subcellularLocation>
        <location evidence="1">Cell membrane</location>
        <topology evidence="1">Multi-pass membrane protein</topology>
    </subcellularLocation>
</comment>
<evidence type="ECO:0000256" key="4">
    <source>
        <dbReference type="ARBA" id="ARBA00022475"/>
    </source>
</evidence>
<proteinExistence type="inferred from homology"/>
<evidence type="ECO:0000256" key="3">
    <source>
        <dbReference type="ARBA" id="ARBA00022448"/>
    </source>
</evidence>
<evidence type="ECO:0000256" key="9">
    <source>
        <dbReference type="SAM" id="MobiDB-lite"/>
    </source>
</evidence>
<evidence type="ECO:0000256" key="6">
    <source>
        <dbReference type="ARBA" id="ARBA00022989"/>
    </source>
</evidence>
<dbReference type="PANTHER" id="PTHR19139:SF199">
    <property type="entry name" value="MIP17260P"/>
    <property type="match status" value="1"/>
</dbReference>
<evidence type="ECO:0000256" key="8">
    <source>
        <dbReference type="RuleBase" id="RU000477"/>
    </source>
</evidence>
<evidence type="ECO:0000256" key="5">
    <source>
        <dbReference type="ARBA" id="ARBA00022692"/>
    </source>
</evidence>
<evidence type="ECO:0000256" key="10">
    <source>
        <dbReference type="SAM" id="Phobius"/>
    </source>
</evidence>
<dbReference type="Pfam" id="PF00230">
    <property type="entry name" value="MIP"/>
    <property type="match status" value="1"/>
</dbReference>
<keyword evidence="5 8" id="KW-0812">Transmembrane</keyword>
<accession>A0ABR9DP62</accession>
<evidence type="ECO:0000313" key="12">
    <source>
        <dbReference type="Proteomes" id="UP000642107"/>
    </source>
</evidence>
<feature type="transmembrane region" description="Helical" evidence="10">
    <location>
        <begin position="69"/>
        <end position="91"/>
    </location>
</feature>
<dbReference type="InterPro" id="IPR023271">
    <property type="entry name" value="Aquaporin-like"/>
</dbReference>
<protein>
    <submittedName>
        <fullName evidence="11">Aquaporin</fullName>
    </submittedName>
</protein>
<dbReference type="InterPro" id="IPR022357">
    <property type="entry name" value="MIP_CS"/>
</dbReference>
<dbReference type="SUPFAM" id="SSF81338">
    <property type="entry name" value="Aquaporin-like"/>
    <property type="match status" value="1"/>
</dbReference>
<comment type="caution">
    <text evidence="11">The sequence shown here is derived from an EMBL/GenBank/DDBJ whole genome shotgun (WGS) entry which is preliminary data.</text>
</comment>
<feature type="region of interest" description="Disordered" evidence="9">
    <location>
        <begin position="300"/>
        <end position="321"/>
    </location>
</feature>
<dbReference type="RefSeq" id="WP_192278536.1">
    <property type="nucleotide sequence ID" value="NZ_JACZDF010000002.1"/>
</dbReference>
<feature type="transmembrane region" description="Helical" evidence="10">
    <location>
        <begin position="200"/>
        <end position="221"/>
    </location>
</feature>
<feature type="transmembrane region" description="Helical" evidence="10">
    <location>
        <begin position="39"/>
        <end position="63"/>
    </location>
</feature>
<organism evidence="11 12">
    <name type="scientific">Flavimobilis rhizosphaerae</name>
    <dbReference type="NCBI Taxonomy" id="2775421"/>
    <lineage>
        <taxon>Bacteria</taxon>
        <taxon>Bacillati</taxon>
        <taxon>Actinomycetota</taxon>
        <taxon>Actinomycetes</taxon>
        <taxon>Micrococcales</taxon>
        <taxon>Jonesiaceae</taxon>
        <taxon>Flavimobilis</taxon>
    </lineage>
</organism>
<dbReference type="InterPro" id="IPR000425">
    <property type="entry name" value="MIP"/>
</dbReference>
<sequence length="321" mass="32254">MSLTDDTALDAADATPLEPLPLAPAPVGPSLLLRAGAEVFGTFILVLLGVGATIYPALVVSGISTLVSIIGFGAGLTIAIATVGHISGGHFNPAVTLGTAIAGRTRWADLPVYWLAQVVGATLAAITLFAIVPSTVTEAIGATEGARSVLALGANGFDTHSTFTTPILTGLIVEVILTLAFVGLVLSATAKPRASAATPAFIGLALAVTLLVAAPFTGGSVNPARSLGVAFFAESWALKQSWLFVVGPLLGAAIAGLVARVLSLGGSPAVLEGAFYAGEPGEFAESVVIDEDGELQTAAVAEETNSEQVTDEIDAVNSNRA</sequence>
<evidence type="ECO:0000256" key="2">
    <source>
        <dbReference type="ARBA" id="ARBA00006175"/>
    </source>
</evidence>
<gene>
    <name evidence="11" type="ORF">IGS67_05265</name>
</gene>
<dbReference type="InterPro" id="IPR034294">
    <property type="entry name" value="Aquaporin_transptr"/>
</dbReference>
<name>A0ABR9DP62_9MICO</name>
<dbReference type="PROSITE" id="PS00221">
    <property type="entry name" value="MIP"/>
    <property type="match status" value="1"/>
</dbReference>
<feature type="transmembrane region" description="Helical" evidence="10">
    <location>
        <begin position="241"/>
        <end position="262"/>
    </location>
</feature>
<evidence type="ECO:0000313" key="11">
    <source>
        <dbReference type="EMBL" id="MBD9698903.1"/>
    </source>
</evidence>
<feature type="transmembrane region" description="Helical" evidence="10">
    <location>
        <begin position="167"/>
        <end position="188"/>
    </location>
</feature>
<dbReference type="Gene3D" id="1.20.1080.10">
    <property type="entry name" value="Glycerol uptake facilitator protein"/>
    <property type="match status" value="1"/>
</dbReference>
<comment type="similarity">
    <text evidence="2 8">Belongs to the MIP/aquaporin (TC 1.A.8) family.</text>
</comment>
<reference evidence="11 12" key="1">
    <citation type="submission" date="2020-09" db="EMBL/GenBank/DDBJ databases">
        <title>Flavimobilis rhizosphaerae sp. nov., isolated from rhizosphere soil of Spartina alterniflora.</title>
        <authorList>
            <person name="Hanqin C."/>
        </authorList>
    </citation>
    <scope>NUCLEOTIDE SEQUENCE [LARGE SCALE GENOMIC DNA]</scope>
    <source>
        <strain evidence="11 12">GY 10621</strain>
    </source>
</reference>
<dbReference type="PANTHER" id="PTHR19139">
    <property type="entry name" value="AQUAPORIN TRANSPORTER"/>
    <property type="match status" value="1"/>
</dbReference>
<keyword evidence="4" id="KW-1003">Cell membrane</keyword>
<evidence type="ECO:0000256" key="1">
    <source>
        <dbReference type="ARBA" id="ARBA00004651"/>
    </source>
</evidence>
<evidence type="ECO:0000256" key="7">
    <source>
        <dbReference type="ARBA" id="ARBA00023136"/>
    </source>
</evidence>
<keyword evidence="7 10" id="KW-0472">Membrane</keyword>